<feature type="compositionally biased region" description="Low complexity" evidence="1">
    <location>
        <begin position="67"/>
        <end position="82"/>
    </location>
</feature>
<dbReference type="PROSITE" id="PS50888">
    <property type="entry name" value="BHLH"/>
    <property type="match status" value="1"/>
</dbReference>
<dbReference type="InterPro" id="IPR011598">
    <property type="entry name" value="bHLH_dom"/>
</dbReference>
<dbReference type="GO" id="GO:0005634">
    <property type="term" value="C:nucleus"/>
    <property type="evidence" value="ECO:0007669"/>
    <property type="project" value="TreeGrafter"/>
</dbReference>
<dbReference type="PANTHER" id="PTHR47787:SF1">
    <property type="entry name" value="CENTROMERE-BINDING PROTEIN 1"/>
    <property type="match status" value="1"/>
</dbReference>
<dbReference type="GO" id="GO:0046983">
    <property type="term" value="F:protein dimerization activity"/>
    <property type="evidence" value="ECO:0007669"/>
    <property type="project" value="InterPro"/>
</dbReference>
<feature type="domain" description="BHLH" evidence="2">
    <location>
        <begin position="179"/>
        <end position="227"/>
    </location>
</feature>
<dbReference type="PANTHER" id="PTHR47787">
    <property type="entry name" value="CENTROMERE-BINDING PROTEIN 1"/>
    <property type="match status" value="1"/>
</dbReference>
<dbReference type="Pfam" id="PF00010">
    <property type="entry name" value="HLH"/>
    <property type="match status" value="1"/>
</dbReference>
<feature type="compositionally biased region" description="Low complexity" evidence="1">
    <location>
        <begin position="89"/>
        <end position="120"/>
    </location>
</feature>
<evidence type="ECO:0000259" key="2">
    <source>
        <dbReference type="PROSITE" id="PS50888"/>
    </source>
</evidence>
<dbReference type="EMBL" id="JAHRHY010000010">
    <property type="protein sequence ID" value="KAG9066128.1"/>
    <property type="molecule type" value="Genomic_DNA"/>
</dbReference>
<name>A0A9P8BSC3_9FUNG</name>
<accession>A0A9P8BSC3</accession>
<evidence type="ECO:0000313" key="3">
    <source>
        <dbReference type="EMBL" id="KAG9066128.1"/>
    </source>
</evidence>
<dbReference type="Gene3D" id="4.10.280.10">
    <property type="entry name" value="Helix-loop-helix DNA-binding domain"/>
    <property type="match status" value="1"/>
</dbReference>
<keyword evidence="4" id="KW-1185">Reference proteome</keyword>
<evidence type="ECO:0000256" key="1">
    <source>
        <dbReference type="SAM" id="MobiDB-lite"/>
    </source>
</evidence>
<dbReference type="SUPFAM" id="SSF47459">
    <property type="entry name" value="HLH, helix-loop-helix DNA-binding domain"/>
    <property type="match status" value="1"/>
</dbReference>
<reference evidence="3" key="1">
    <citation type="submission" date="2021-06" db="EMBL/GenBank/DDBJ databases">
        <title>Genome Sequence of Mortierella hyaline Strain SCG-10, a Cold-Adapted, Nitrate-Reducing Fungus Isolated from Soil in Minnesota, USA.</title>
        <authorList>
            <person name="Aldossari N."/>
        </authorList>
    </citation>
    <scope>NUCLEOTIDE SEQUENCE</scope>
    <source>
        <strain evidence="3">SCG-10</strain>
    </source>
</reference>
<proteinExistence type="predicted"/>
<feature type="region of interest" description="Disordered" evidence="1">
    <location>
        <begin position="279"/>
        <end position="298"/>
    </location>
</feature>
<dbReference type="AlphaFoldDB" id="A0A9P8BSC3"/>
<feature type="region of interest" description="Disordered" evidence="1">
    <location>
        <begin position="36"/>
        <end position="122"/>
    </location>
</feature>
<dbReference type="Proteomes" id="UP000707451">
    <property type="component" value="Unassembled WGS sequence"/>
</dbReference>
<gene>
    <name evidence="3" type="primary">CBF1_1</name>
    <name evidence="3" type="ORF">KI688_001347</name>
</gene>
<comment type="caution">
    <text evidence="3">The sequence shown here is derived from an EMBL/GenBank/DDBJ whole genome shotgun (WGS) entry which is preliminary data.</text>
</comment>
<dbReference type="OrthoDB" id="71302at2759"/>
<dbReference type="GO" id="GO:0003700">
    <property type="term" value="F:DNA-binding transcription factor activity"/>
    <property type="evidence" value="ECO:0007669"/>
    <property type="project" value="TreeGrafter"/>
</dbReference>
<protein>
    <submittedName>
        <fullName evidence="3">Basic helix-loop-helix protein</fullName>
    </submittedName>
</protein>
<dbReference type="InterPro" id="IPR036638">
    <property type="entry name" value="HLH_DNA-bd_sf"/>
</dbReference>
<feature type="compositionally biased region" description="Low complexity" evidence="1">
    <location>
        <begin position="36"/>
        <end position="47"/>
    </location>
</feature>
<dbReference type="SMART" id="SM00353">
    <property type="entry name" value="HLH"/>
    <property type="match status" value="1"/>
</dbReference>
<organism evidence="3 4">
    <name type="scientific">Linnemannia hyalina</name>
    <dbReference type="NCBI Taxonomy" id="64524"/>
    <lineage>
        <taxon>Eukaryota</taxon>
        <taxon>Fungi</taxon>
        <taxon>Fungi incertae sedis</taxon>
        <taxon>Mucoromycota</taxon>
        <taxon>Mortierellomycotina</taxon>
        <taxon>Mortierellomycetes</taxon>
        <taxon>Mortierellales</taxon>
        <taxon>Mortierellaceae</taxon>
        <taxon>Linnemannia</taxon>
    </lineage>
</organism>
<sequence length="298" mass="33444">MENNQDVQEVLNTLSNSISASESFASSNESFAASIAKAASAVAAMESTHYAEQQQKDHEQLQRIAAQHQQEVQQEQQQQVQQLKEEQQHQQQQQQDQQDQHQQQQQQPQPQVLPPQEQDPTTAVLQAAALQDEQHQQVLQHIATAAAEAGSTLATVPITASSPQPPAKAAVGSAEWHKIRRDNHKEVERRRRETINDGINGLAKMVPNCDKNKGSILKEAVKYIKSVLVENERLTGEIAVATTAKYEIEKYLMEKSVAEATIHSLNVQHEQLKREYEELRQKMDEAEGGPSTKKQRTE</sequence>
<evidence type="ECO:0000313" key="4">
    <source>
        <dbReference type="Proteomes" id="UP000707451"/>
    </source>
</evidence>